<evidence type="ECO:0000313" key="3">
    <source>
        <dbReference type="Proteomes" id="UP000054804"/>
    </source>
</evidence>
<gene>
    <name evidence="2" type="ORF">AT728_16080</name>
</gene>
<feature type="region of interest" description="Disordered" evidence="1">
    <location>
        <begin position="64"/>
        <end position="97"/>
    </location>
</feature>
<reference evidence="2 3" key="1">
    <citation type="submission" date="2015-12" db="EMBL/GenBank/DDBJ databases">
        <title>Draft genome sequence of Streptomyces silvensis ATCC 53525, a producer of novel hormone antagonists.</title>
        <authorList>
            <person name="Johnston C.W."/>
            <person name="Li Y."/>
            <person name="Magarvey N.A."/>
        </authorList>
    </citation>
    <scope>NUCLEOTIDE SEQUENCE [LARGE SCALE GENOMIC DNA]</scope>
    <source>
        <strain evidence="2 3">ATCC 53525</strain>
    </source>
</reference>
<dbReference type="RefSeq" id="WP_058848590.1">
    <property type="nucleotide sequence ID" value="NZ_LOCL01000034.1"/>
</dbReference>
<evidence type="ECO:0000313" key="2">
    <source>
        <dbReference type="EMBL" id="KUF17327.1"/>
    </source>
</evidence>
<protein>
    <submittedName>
        <fullName evidence="2">Uncharacterized protein</fullName>
    </submittedName>
</protein>
<dbReference type="EMBL" id="LOCL01000034">
    <property type="protein sequence ID" value="KUF17327.1"/>
    <property type="molecule type" value="Genomic_DNA"/>
</dbReference>
<keyword evidence="3" id="KW-1185">Reference proteome</keyword>
<name>A0A0W7X3F3_9ACTN</name>
<evidence type="ECO:0000256" key="1">
    <source>
        <dbReference type="SAM" id="MobiDB-lite"/>
    </source>
</evidence>
<organism evidence="2 3">
    <name type="scientific">Streptomyces silvensis</name>
    <dbReference type="NCBI Taxonomy" id="1765722"/>
    <lineage>
        <taxon>Bacteria</taxon>
        <taxon>Bacillati</taxon>
        <taxon>Actinomycetota</taxon>
        <taxon>Actinomycetes</taxon>
        <taxon>Kitasatosporales</taxon>
        <taxon>Streptomycetaceae</taxon>
        <taxon>Streptomyces</taxon>
    </lineage>
</organism>
<feature type="region of interest" description="Disordered" evidence="1">
    <location>
        <begin position="1"/>
        <end position="26"/>
    </location>
</feature>
<proteinExistence type="predicted"/>
<dbReference type="Proteomes" id="UP000054804">
    <property type="component" value="Unassembled WGS sequence"/>
</dbReference>
<comment type="caution">
    <text evidence="2">The sequence shown here is derived from an EMBL/GenBank/DDBJ whole genome shotgun (WGS) entry which is preliminary data.</text>
</comment>
<accession>A0A0W7X3F3</accession>
<dbReference type="STRING" id="1765722.AT728_16080"/>
<feature type="compositionally biased region" description="Basic and acidic residues" evidence="1">
    <location>
        <begin position="84"/>
        <end position="97"/>
    </location>
</feature>
<sequence>MSTPLTNPRVADVDLVTHSPDGESRGLFERTGDLFPLNPMGHILTAIADAPSSARPWGLRFAEIPRPSCGKHEGGSKTTTGDTPDGKGPHTEETQTD</sequence>
<dbReference type="AlphaFoldDB" id="A0A0W7X3F3"/>